<keyword evidence="3" id="KW-1185">Reference proteome</keyword>
<proteinExistence type="predicted"/>
<gene>
    <name evidence="2" type="ORF">BDA99DRAFT_310738</name>
</gene>
<name>A0AAD5JL20_9FUNG</name>
<comment type="caution">
    <text evidence="2">The sequence shown here is derived from an EMBL/GenBank/DDBJ whole genome shotgun (WGS) entry which is preliminary data.</text>
</comment>
<feature type="region of interest" description="Disordered" evidence="1">
    <location>
        <begin position="1"/>
        <end position="108"/>
    </location>
</feature>
<evidence type="ECO:0000256" key="1">
    <source>
        <dbReference type="SAM" id="MobiDB-lite"/>
    </source>
</evidence>
<feature type="compositionally biased region" description="Polar residues" evidence="1">
    <location>
        <begin position="90"/>
        <end position="99"/>
    </location>
</feature>
<accession>A0AAD5JL20</accession>
<evidence type="ECO:0000313" key="2">
    <source>
        <dbReference type="EMBL" id="KAI9244298.1"/>
    </source>
</evidence>
<reference evidence="2" key="1">
    <citation type="journal article" date="2022" name="IScience">
        <title>Evolution of zygomycete secretomes and the origins of terrestrial fungal ecologies.</title>
        <authorList>
            <person name="Chang Y."/>
            <person name="Wang Y."/>
            <person name="Mondo S."/>
            <person name="Ahrendt S."/>
            <person name="Andreopoulos W."/>
            <person name="Barry K."/>
            <person name="Beard J."/>
            <person name="Benny G.L."/>
            <person name="Blankenship S."/>
            <person name="Bonito G."/>
            <person name="Cuomo C."/>
            <person name="Desiro A."/>
            <person name="Gervers K.A."/>
            <person name="Hundley H."/>
            <person name="Kuo A."/>
            <person name="LaButti K."/>
            <person name="Lang B.F."/>
            <person name="Lipzen A."/>
            <person name="O'Donnell K."/>
            <person name="Pangilinan J."/>
            <person name="Reynolds N."/>
            <person name="Sandor L."/>
            <person name="Smith M.E."/>
            <person name="Tsang A."/>
            <person name="Grigoriev I.V."/>
            <person name="Stajich J.E."/>
            <person name="Spatafora J.W."/>
        </authorList>
    </citation>
    <scope>NUCLEOTIDE SEQUENCE</scope>
    <source>
        <strain evidence="2">RSA 2281</strain>
    </source>
</reference>
<dbReference type="AlphaFoldDB" id="A0AAD5JL20"/>
<dbReference type="Proteomes" id="UP001209540">
    <property type="component" value="Unassembled WGS sequence"/>
</dbReference>
<reference evidence="2" key="2">
    <citation type="submission" date="2023-02" db="EMBL/GenBank/DDBJ databases">
        <authorList>
            <consortium name="DOE Joint Genome Institute"/>
            <person name="Mondo S.J."/>
            <person name="Chang Y."/>
            <person name="Wang Y."/>
            <person name="Ahrendt S."/>
            <person name="Andreopoulos W."/>
            <person name="Barry K."/>
            <person name="Beard J."/>
            <person name="Benny G.L."/>
            <person name="Blankenship S."/>
            <person name="Bonito G."/>
            <person name="Cuomo C."/>
            <person name="Desiro A."/>
            <person name="Gervers K.A."/>
            <person name="Hundley H."/>
            <person name="Kuo A."/>
            <person name="LaButti K."/>
            <person name="Lang B.F."/>
            <person name="Lipzen A."/>
            <person name="O'Donnell K."/>
            <person name="Pangilinan J."/>
            <person name="Reynolds N."/>
            <person name="Sandor L."/>
            <person name="Smith M.W."/>
            <person name="Tsang A."/>
            <person name="Grigoriev I.V."/>
            <person name="Stajich J.E."/>
            <person name="Spatafora J.W."/>
        </authorList>
    </citation>
    <scope>NUCLEOTIDE SEQUENCE</scope>
    <source>
        <strain evidence="2">RSA 2281</strain>
    </source>
</reference>
<feature type="compositionally biased region" description="Low complexity" evidence="1">
    <location>
        <begin position="25"/>
        <end position="42"/>
    </location>
</feature>
<protein>
    <submittedName>
        <fullName evidence="2">Uncharacterized protein</fullName>
    </submittedName>
</protein>
<organism evidence="2 3">
    <name type="scientific">Phascolomyces articulosus</name>
    <dbReference type="NCBI Taxonomy" id="60185"/>
    <lineage>
        <taxon>Eukaryota</taxon>
        <taxon>Fungi</taxon>
        <taxon>Fungi incertae sedis</taxon>
        <taxon>Mucoromycota</taxon>
        <taxon>Mucoromycotina</taxon>
        <taxon>Mucoromycetes</taxon>
        <taxon>Mucorales</taxon>
        <taxon>Lichtheimiaceae</taxon>
        <taxon>Phascolomyces</taxon>
    </lineage>
</organism>
<dbReference type="EMBL" id="JAIXMP010000061">
    <property type="protein sequence ID" value="KAI9244298.1"/>
    <property type="molecule type" value="Genomic_DNA"/>
</dbReference>
<sequence>MTFSERPPSPPTHFFHADKSPIDNQQDTTTATTTAQRRTSTRWLSGTPNGIFRALGRRSTTTGAAPSPPNNNINSTALTPLHRRPPRHSLQPQPSSPVINNNNNNNNVQRKGRWEKVIFTEQPGSRVLKGNGCQEISSGIEEEIFITKTNTTNTISATRPSGKMGFIFICLLL</sequence>
<evidence type="ECO:0000313" key="3">
    <source>
        <dbReference type="Proteomes" id="UP001209540"/>
    </source>
</evidence>